<comment type="caution">
    <text evidence="1">The sequence shown here is derived from an EMBL/GenBank/DDBJ whole genome shotgun (WGS) entry which is preliminary data.</text>
</comment>
<organism evidence="1 2">
    <name type="scientific">Adhaeribacter terreus</name>
    <dbReference type="NCBI Taxonomy" id="529703"/>
    <lineage>
        <taxon>Bacteria</taxon>
        <taxon>Pseudomonadati</taxon>
        <taxon>Bacteroidota</taxon>
        <taxon>Cytophagia</taxon>
        <taxon>Cytophagales</taxon>
        <taxon>Hymenobacteraceae</taxon>
        <taxon>Adhaeribacter</taxon>
    </lineage>
</organism>
<keyword evidence="2" id="KW-1185">Reference proteome</keyword>
<dbReference type="Proteomes" id="UP001596161">
    <property type="component" value="Unassembled WGS sequence"/>
</dbReference>
<dbReference type="RefSeq" id="WP_378015719.1">
    <property type="nucleotide sequence ID" value="NZ_JBHSKT010000001.1"/>
</dbReference>
<dbReference type="Gene3D" id="3.40.50.2000">
    <property type="entry name" value="Glycogen Phosphorylase B"/>
    <property type="match status" value="1"/>
</dbReference>
<name>A0ABW0E7Y6_9BACT</name>
<accession>A0ABW0E7Y6</accession>
<evidence type="ECO:0008006" key="3">
    <source>
        <dbReference type="Google" id="ProtNLM"/>
    </source>
</evidence>
<proteinExistence type="predicted"/>
<evidence type="ECO:0000313" key="2">
    <source>
        <dbReference type="Proteomes" id="UP001596161"/>
    </source>
</evidence>
<reference evidence="2" key="1">
    <citation type="journal article" date="2019" name="Int. J. Syst. Evol. Microbiol.">
        <title>The Global Catalogue of Microorganisms (GCM) 10K type strain sequencing project: providing services to taxonomists for standard genome sequencing and annotation.</title>
        <authorList>
            <consortium name="The Broad Institute Genomics Platform"/>
            <consortium name="The Broad Institute Genome Sequencing Center for Infectious Disease"/>
            <person name="Wu L."/>
            <person name="Ma J."/>
        </authorList>
    </citation>
    <scope>NUCLEOTIDE SEQUENCE [LARGE SCALE GENOMIC DNA]</scope>
    <source>
        <strain evidence="2">KACC 12602</strain>
    </source>
</reference>
<dbReference type="SUPFAM" id="SSF53756">
    <property type="entry name" value="UDP-Glycosyltransferase/glycogen phosphorylase"/>
    <property type="match status" value="1"/>
</dbReference>
<gene>
    <name evidence="1" type="ORF">ACFPIB_01885</name>
</gene>
<evidence type="ECO:0000313" key="1">
    <source>
        <dbReference type="EMBL" id="MFC5269341.1"/>
    </source>
</evidence>
<dbReference type="EMBL" id="JBHSKT010000001">
    <property type="protein sequence ID" value="MFC5269341.1"/>
    <property type="molecule type" value="Genomic_DNA"/>
</dbReference>
<protein>
    <recommendedName>
        <fullName evidence="3">Glycosyltransferase</fullName>
    </recommendedName>
</protein>
<sequence length="402" mass="45914">MPSIAGVKYRLANILRAGADRLFTNPFNNEHFYDLGIEKLGSKSKRALIIYTTAAVKNYLKGDLDSLNIVRNHTMFWESVEMVNVLNQQGFVVDYFNAILPMRIDWFKYDLVIDEQNNLKDAPRVDGQIRVYYATGCHWLFQYQAELSRIKEFKERNGIVIPPVRLNSNYIISDEYADYMTHFASDFLTKTYSSKVKAVELNISAVHVPKPFSKDIAKARYNFLWLGGIGLIHKGLDLVVEAFKDMPEVNLYIAGNVDYQGEERFAIWFKDQLKKHANLKYLGFMDVASSEFEQIANNCIGTVYVSCSEGGAGSVVQLLHYGLIPLTSKSTALRAEFLGLPIEGMSAHEIITSIKEKVSELISMDDFELLRRSDSVREYALQYHTRQAYSNSFSNFIKMLNN</sequence>